<dbReference type="GO" id="GO:0140053">
    <property type="term" value="P:mitochondrial gene expression"/>
    <property type="evidence" value="ECO:0007669"/>
    <property type="project" value="TreeGrafter"/>
</dbReference>
<dbReference type="PANTHER" id="PTHR47938">
    <property type="entry name" value="RESPIRATORY COMPLEX I CHAPERONE (CIA84), PUTATIVE (AFU_ORTHOLOGUE AFUA_2G06020)-RELATED"/>
    <property type="match status" value="1"/>
</dbReference>
<accession>A0A8X7UFW5</accession>
<dbReference type="InterPro" id="IPR002885">
    <property type="entry name" value="PPR_rpt"/>
</dbReference>
<evidence type="ECO:0000313" key="4">
    <source>
        <dbReference type="EMBL" id="KAG2274506.1"/>
    </source>
</evidence>
<dbReference type="OrthoDB" id="1881000at2759"/>
<dbReference type="Proteomes" id="UP000886595">
    <property type="component" value="Unassembled WGS sequence"/>
</dbReference>
<evidence type="ECO:0000256" key="2">
    <source>
        <dbReference type="ARBA" id="ARBA00022737"/>
    </source>
</evidence>
<keyword evidence="2" id="KW-0677">Repeat</keyword>
<sequence length="400" mass="45402">MAGVGLFRCNLFISRKCSGEIALSRDLVSRRLKPTHVEGILIGTLDEPKLGLRFFNFLGLHRGFDHSTASFCILIHALVKSNRGFSPALHVLREVMMKEVGLVPQVRTLSALLHGLVHCRHYGLVMGVFEEMINVGVRPDLYIYSGVILDRVSIGHGGRADELVFEAVVQIPDSPLFNQGFVLRKLNTTHAQRRGRRAIEVLKKLVRRRLLYHSYSMQVHGYISNSLRDDPYSFTLVHGCHGSFSIRHWLQQSDWLPTLEATLALDEESWKDKETIFHIRSKLLTGQRQSCLKDFTHNSVLSELEANTVVIGLRQFQVPFIQSKLWVSEVNSMTLDERESESSCWFKDGPIRFCCSYQCANDVESYLDMVSGCASGLLTEMRKDGHCPINLFVKIIVLLQ</sequence>
<dbReference type="PROSITE" id="PS51375">
    <property type="entry name" value="PPR"/>
    <property type="match status" value="1"/>
</dbReference>
<dbReference type="InterPro" id="IPR011990">
    <property type="entry name" value="TPR-like_helical_dom_sf"/>
</dbReference>
<dbReference type="NCBIfam" id="TIGR00756">
    <property type="entry name" value="PPR"/>
    <property type="match status" value="1"/>
</dbReference>
<keyword evidence="5" id="KW-1185">Reference proteome</keyword>
<evidence type="ECO:0000256" key="3">
    <source>
        <dbReference type="PROSITE-ProRule" id="PRU00708"/>
    </source>
</evidence>
<feature type="repeat" description="PPR" evidence="3">
    <location>
        <begin position="105"/>
        <end position="139"/>
    </location>
</feature>
<dbReference type="EMBL" id="JAAMPC010000012">
    <property type="protein sequence ID" value="KAG2274506.1"/>
    <property type="molecule type" value="Genomic_DNA"/>
</dbReference>
<evidence type="ECO:0008006" key="6">
    <source>
        <dbReference type="Google" id="ProtNLM"/>
    </source>
</evidence>
<protein>
    <recommendedName>
        <fullName evidence="6">Pentatricopeptide repeat-containing protein</fullName>
    </recommendedName>
</protein>
<gene>
    <name evidence="4" type="ORF">Bca52824_057061</name>
</gene>
<dbReference type="Gene3D" id="1.25.40.10">
    <property type="entry name" value="Tetratricopeptide repeat domain"/>
    <property type="match status" value="1"/>
</dbReference>
<organism evidence="4 5">
    <name type="scientific">Brassica carinata</name>
    <name type="common">Ethiopian mustard</name>
    <name type="synonym">Abyssinian cabbage</name>
    <dbReference type="NCBI Taxonomy" id="52824"/>
    <lineage>
        <taxon>Eukaryota</taxon>
        <taxon>Viridiplantae</taxon>
        <taxon>Streptophyta</taxon>
        <taxon>Embryophyta</taxon>
        <taxon>Tracheophyta</taxon>
        <taxon>Spermatophyta</taxon>
        <taxon>Magnoliopsida</taxon>
        <taxon>eudicotyledons</taxon>
        <taxon>Gunneridae</taxon>
        <taxon>Pentapetalae</taxon>
        <taxon>rosids</taxon>
        <taxon>malvids</taxon>
        <taxon>Brassicales</taxon>
        <taxon>Brassicaceae</taxon>
        <taxon>Brassiceae</taxon>
        <taxon>Brassica</taxon>
    </lineage>
</organism>
<name>A0A8X7UFW5_BRACI</name>
<proteinExistence type="inferred from homology"/>
<evidence type="ECO:0000256" key="1">
    <source>
        <dbReference type="ARBA" id="ARBA00007626"/>
    </source>
</evidence>
<evidence type="ECO:0000313" key="5">
    <source>
        <dbReference type="Proteomes" id="UP000886595"/>
    </source>
</evidence>
<comment type="caution">
    <text evidence="4">The sequence shown here is derived from an EMBL/GenBank/DDBJ whole genome shotgun (WGS) entry which is preliminary data.</text>
</comment>
<comment type="similarity">
    <text evidence="1">Belongs to the PPR family. P subfamily.</text>
</comment>
<dbReference type="PANTHER" id="PTHR47938:SF35">
    <property type="entry name" value="PENTATRICOPEPTIDE REPEAT-CONTAINING PROTEIN 4, MITOCHONDRIAL-RELATED"/>
    <property type="match status" value="1"/>
</dbReference>
<dbReference type="AlphaFoldDB" id="A0A8X7UFW5"/>
<dbReference type="GO" id="GO:0003729">
    <property type="term" value="F:mRNA binding"/>
    <property type="evidence" value="ECO:0007669"/>
    <property type="project" value="TreeGrafter"/>
</dbReference>
<reference evidence="4 5" key="1">
    <citation type="submission" date="2020-02" db="EMBL/GenBank/DDBJ databases">
        <authorList>
            <person name="Ma Q."/>
            <person name="Huang Y."/>
            <person name="Song X."/>
            <person name="Pei D."/>
        </authorList>
    </citation>
    <scope>NUCLEOTIDE SEQUENCE [LARGE SCALE GENOMIC DNA]</scope>
    <source>
        <strain evidence="4">Sxm20200214</strain>
        <tissue evidence="4">Leaf</tissue>
    </source>
</reference>
<dbReference type="GO" id="GO:0005739">
    <property type="term" value="C:mitochondrion"/>
    <property type="evidence" value="ECO:0007669"/>
    <property type="project" value="TreeGrafter"/>
</dbReference>